<dbReference type="EMBL" id="GDID01006620">
    <property type="protein sequence ID" value="JAP89986.1"/>
    <property type="molecule type" value="Transcribed_RNA"/>
</dbReference>
<feature type="transmembrane region" description="Helical" evidence="1">
    <location>
        <begin position="535"/>
        <end position="559"/>
    </location>
</feature>
<proteinExistence type="predicted"/>
<evidence type="ECO:0000256" key="1">
    <source>
        <dbReference type="SAM" id="Phobius"/>
    </source>
</evidence>
<keyword evidence="1" id="KW-0472">Membrane</keyword>
<dbReference type="AlphaFoldDB" id="A0A146K2S3"/>
<feature type="non-terminal residue" evidence="2">
    <location>
        <position position="1"/>
    </location>
</feature>
<organism evidence="2">
    <name type="scientific">Trepomonas sp. PC1</name>
    <dbReference type="NCBI Taxonomy" id="1076344"/>
    <lineage>
        <taxon>Eukaryota</taxon>
        <taxon>Metamonada</taxon>
        <taxon>Diplomonadida</taxon>
        <taxon>Hexamitidae</taxon>
        <taxon>Hexamitinae</taxon>
        <taxon>Trepomonas</taxon>
    </lineage>
</organism>
<feature type="non-terminal residue" evidence="2">
    <location>
        <position position="582"/>
    </location>
</feature>
<keyword evidence="1" id="KW-0812">Transmembrane</keyword>
<keyword evidence="1" id="KW-1133">Transmembrane helix</keyword>
<name>A0A146K2S3_9EUKA</name>
<sequence length="582" mass="63940">KYTIQSLNITYINSTEQFMNIKQSMSQNMTYYLENDIDFTNVTNYEPFYFSGTLNGNGYKIKNLNITNYHPDVPTTDPAGFNYTLIYQEDMIATKVEQNLIKHLSPENEVNTAIPENVTYFTHHQNIGIFTKLSQATIRNITFENITIICIIPGPEYYQQMVAGVIAGIADTVNLISVSLKSCFVHLASNINLRYVGGFVGRATKLTAFDIASNVTIIQKHEGNGEVVGFVMGGVIGRCDQAQIVKADLNSSFGSEAEFIVHNVGGVIGYVGSYNDVVNKTLELNGINVVTDLYLPTQNKTFISLIGNLNNEFVNISKVFHKITGQYRTEPEHFIVGLTAGRGGVNVNVSDSKLVMKSNSSANLTTLKFYGQGEVDKTQAYFGNSQQINQNYSNIDIQLINNSIPSGYTPEILESLDSSIQQTGINAIVVEQSSDVYNLGALILPLPEIPLMPQQSDISCALTIDCQILEFSTCVDQICQCNASSIFNSSSQTCEIISGCIKNGTICNGLPYLCNIQLNACYQKDGLQVEVTSNIAIIVGCIVGGIVIITTIALLMVYMRHKKTKTKVRKNAKRRSLRGASG</sequence>
<accession>A0A146K2S3</accession>
<gene>
    <name evidence="2" type="ORF">TPC1_30519</name>
</gene>
<dbReference type="Gene3D" id="2.160.20.110">
    <property type="match status" value="1"/>
</dbReference>
<reference evidence="2" key="1">
    <citation type="submission" date="2015-07" db="EMBL/GenBank/DDBJ databases">
        <title>Adaptation to a free-living lifestyle via gene acquisitions in the diplomonad Trepomonas sp. PC1.</title>
        <authorList>
            <person name="Xu F."/>
            <person name="Jerlstrom-Hultqvist J."/>
            <person name="Kolisko M."/>
            <person name="Simpson A.G.B."/>
            <person name="Roger A.J."/>
            <person name="Svard S.G."/>
            <person name="Andersson J.O."/>
        </authorList>
    </citation>
    <scope>NUCLEOTIDE SEQUENCE</scope>
    <source>
        <strain evidence="2">PC1</strain>
    </source>
</reference>
<protein>
    <submittedName>
        <fullName evidence="2">Uncharacterized protein</fullName>
    </submittedName>
</protein>
<evidence type="ECO:0000313" key="2">
    <source>
        <dbReference type="EMBL" id="JAP89986.1"/>
    </source>
</evidence>